<dbReference type="AlphaFoldDB" id="A0A2P2JYT4"/>
<organism evidence="1">
    <name type="scientific">Rhizophora mucronata</name>
    <name type="common">Asiatic mangrove</name>
    <dbReference type="NCBI Taxonomy" id="61149"/>
    <lineage>
        <taxon>Eukaryota</taxon>
        <taxon>Viridiplantae</taxon>
        <taxon>Streptophyta</taxon>
        <taxon>Embryophyta</taxon>
        <taxon>Tracheophyta</taxon>
        <taxon>Spermatophyta</taxon>
        <taxon>Magnoliopsida</taxon>
        <taxon>eudicotyledons</taxon>
        <taxon>Gunneridae</taxon>
        <taxon>Pentapetalae</taxon>
        <taxon>rosids</taxon>
        <taxon>fabids</taxon>
        <taxon>Malpighiales</taxon>
        <taxon>Rhizophoraceae</taxon>
        <taxon>Rhizophora</taxon>
    </lineage>
</organism>
<sequence length="71" mass="8489">MNLQVKIMFRNTQFQCSGIRSSRQLLIMRVQRLFACLTQSLMIWQSMRIWTYTLLTYKLKLKKLTNGSTKV</sequence>
<accession>A0A2P2JYT4</accession>
<protein>
    <submittedName>
        <fullName evidence="1">Glutathione transferase</fullName>
    </submittedName>
</protein>
<name>A0A2P2JYT4_RHIMU</name>
<reference evidence="1" key="1">
    <citation type="submission" date="2018-02" db="EMBL/GenBank/DDBJ databases">
        <title>Rhizophora mucronata_Transcriptome.</title>
        <authorList>
            <person name="Meera S.P."/>
            <person name="Sreeshan A."/>
            <person name="Augustine A."/>
        </authorList>
    </citation>
    <scope>NUCLEOTIDE SEQUENCE</scope>
    <source>
        <tissue evidence="1">Leaf</tissue>
    </source>
</reference>
<evidence type="ECO:0000313" key="1">
    <source>
        <dbReference type="EMBL" id="MBW98629.1"/>
    </source>
</evidence>
<dbReference type="EMBL" id="GGEC01018146">
    <property type="protein sequence ID" value="MBW98629.1"/>
    <property type="molecule type" value="Transcribed_RNA"/>
</dbReference>
<proteinExistence type="predicted"/>
<dbReference type="GO" id="GO:0016740">
    <property type="term" value="F:transferase activity"/>
    <property type="evidence" value="ECO:0007669"/>
    <property type="project" value="UniProtKB-KW"/>
</dbReference>
<keyword evidence="1" id="KW-0808">Transferase</keyword>